<dbReference type="InterPro" id="IPR024319">
    <property type="entry name" value="ATPase_expression_mit"/>
</dbReference>
<evidence type="ECO:0000313" key="5">
    <source>
        <dbReference type="EMBL" id="KAK3380456.1"/>
    </source>
</evidence>
<dbReference type="GO" id="GO:0005739">
    <property type="term" value="C:mitochondrion"/>
    <property type="evidence" value="ECO:0007669"/>
    <property type="project" value="UniProtKB-SubCell"/>
</dbReference>
<protein>
    <submittedName>
        <fullName evidence="5">Mitochondrial ATPase expression-domain-containing protein</fullName>
    </submittedName>
</protein>
<dbReference type="Gene3D" id="1.25.40.10">
    <property type="entry name" value="Tetratricopeptide repeat domain"/>
    <property type="match status" value="1"/>
</dbReference>
<feature type="region of interest" description="Disordered" evidence="4">
    <location>
        <begin position="45"/>
        <end position="73"/>
    </location>
</feature>
<keyword evidence="2" id="KW-0809">Transit peptide</keyword>
<keyword evidence="6" id="KW-1185">Reference proteome</keyword>
<evidence type="ECO:0000256" key="1">
    <source>
        <dbReference type="ARBA" id="ARBA00004173"/>
    </source>
</evidence>
<reference evidence="5" key="1">
    <citation type="journal article" date="2023" name="Mol. Phylogenet. Evol.">
        <title>Genome-scale phylogeny and comparative genomics of the fungal order Sordariales.</title>
        <authorList>
            <person name="Hensen N."/>
            <person name="Bonometti L."/>
            <person name="Westerberg I."/>
            <person name="Brannstrom I.O."/>
            <person name="Guillou S."/>
            <person name="Cros-Aarteil S."/>
            <person name="Calhoun S."/>
            <person name="Haridas S."/>
            <person name="Kuo A."/>
            <person name="Mondo S."/>
            <person name="Pangilinan J."/>
            <person name="Riley R."/>
            <person name="LaButti K."/>
            <person name="Andreopoulos B."/>
            <person name="Lipzen A."/>
            <person name="Chen C."/>
            <person name="Yan M."/>
            <person name="Daum C."/>
            <person name="Ng V."/>
            <person name="Clum A."/>
            <person name="Steindorff A."/>
            <person name="Ohm R.A."/>
            <person name="Martin F."/>
            <person name="Silar P."/>
            <person name="Natvig D.O."/>
            <person name="Lalanne C."/>
            <person name="Gautier V."/>
            <person name="Ament-Velasquez S.L."/>
            <person name="Kruys A."/>
            <person name="Hutchinson M.I."/>
            <person name="Powell A.J."/>
            <person name="Barry K."/>
            <person name="Miller A.N."/>
            <person name="Grigoriev I.V."/>
            <person name="Debuchy R."/>
            <person name="Gladieux P."/>
            <person name="Hiltunen Thoren M."/>
            <person name="Johannesson H."/>
        </authorList>
    </citation>
    <scope>NUCLEOTIDE SEQUENCE</scope>
    <source>
        <strain evidence="5">CBS 958.72</strain>
    </source>
</reference>
<reference evidence="5" key="2">
    <citation type="submission" date="2023-06" db="EMBL/GenBank/DDBJ databases">
        <authorList>
            <consortium name="Lawrence Berkeley National Laboratory"/>
            <person name="Haridas S."/>
            <person name="Hensen N."/>
            <person name="Bonometti L."/>
            <person name="Westerberg I."/>
            <person name="Brannstrom I.O."/>
            <person name="Guillou S."/>
            <person name="Cros-Aarteil S."/>
            <person name="Calhoun S."/>
            <person name="Kuo A."/>
            <person name="Mondo S."/>
            <person name="Pangilinan J."/>
            <person name="Riley R."/>
            <person name="Labutti K."/>
            <person name="Andreopoulos B."/>
            <person name="Lipzen A."/>
            <person name="Chen C."/>
            <person name="Yanf M."/>
            <person name="Daum C."/>
            <person name="Ng V."/>
            <person name="Clum A."/>
            <person name="Steindorff A."/>
            <person name="Ohm R."/>
            <person name="Martin F."/>
            <person name="Silar P."/>
            <person name="Natvig D."/>
            <person name="Lalanne C."/>
            <person name="Gautier V."/>
            <person name="Ament-Velasquez S.L."/>
            <person name="Kruys A."/>
            <person name="Hutchinson M.I."/>
            <person name="Powell A.J."/>
            <person name="Barry K."/>
            <person name="Miller A.N."/>
            <person name="Grigoriev I.V."/>
            <person name="Debuchy R."/>
            <person name="Gladieux P."/>
            <person name="Thoren M.H."/>
            <person name="Johannesson H."/>
        </authorList>
    </citation>
    <scope>NUCLEOTIDE SEQUENCE</scope>
    <source>
        <strain evidence="5">CBS 958.72</strain>
    </source>
</reference>
<dbReference type="InterPro" id="IPR011990">
    <property type="entry name" value="TPR-like_helical_dom_sf"/>
</dbReference>
<gene>
    <name evidence="5" type="ORF">B0T24DRAFT_717845</name>
</gene>
<comment type="caution">
    <text evidence="5">The sequence shown here is derived from an EMBL/GenBank/DDBJ whole genome shotgun (WGS) entry which is preliminary data.</text>
</comment>
<name>A0AAE0NFF9_9PEZI</name>
<sequence>MNALYLSADFCGWRVGRPGVPRLALSSFCKSRVYSGLNSTSRRWLNSRTTDRPDAPAVTATNSDSENAGAWRPETRNYDLSHAEWEFLRRIFVPPTREPPPKVPSRYSSSYKLFAPRTSIAEVPDPNFDPTGPDLVFAKSFKDPLERSEYLRELLAEPGEREKTTLARLPPTAFSELLRSLDPLTLAAELDPTVGINVNPGVALSTSLGSYFDIFGVRTGNVLLLERVFAAVQLRILAKRPIILSDFKVLFRCAGAASDPMIVHNIFLLMKQAGELKLRESGLVDEYVKSRYLTEHSYNQYDLARSRVRAIDLHNTKLLYGRNQTYRLRAATQLALSPNHRFGQTRHSYIKVESLRRVTRLREDALNLFRKMIYHHNTMDERVCCALMVALGTTGSLTLLEGVILKRFFGIKVIRVRESGISKSERRHNKNTRTADVIIEGDERKHTPPSSITDPTKRLLDAVVSSYCRNGEIVVALKLVDFLALRYDIRIPDQTWFDILQWTYLYTTNPARSEWIEAGFPGRATTHESVQLVWDTMTTEYKVQPGFLQYTILIKSLIRRHRIVEAMEYMLELEPYYKRIEEEAERAYYNQTLVLGLGLDLHEARQAWPKAQVRKEATWHAFHSMCAILMDKISEIEVDEELATRTIPQFIGIFRNMFRNVVKYKIPGGVVELYKIRTIHRPGTWEDATYSLGYSYQVSYHSHEEKKCGIGQTVYPERTTDWDLPEA</sequence>
<proteinExistence type="predicted"/>
<dbReference type="AlphaFoldDB" id="A0AAE0NFF9"/>
<keyword evidence="3" id="KW-0496">Mitochondrion</keyword>
<evidence type="ECO:0000256" key="3">
    <source>
        <dbReference type="ARBA" id="ARBA00023128"/>
    </source>
</evidence>
<comment type="subcellular location">
    <subcellularLocation>
        <location evidence="1">Mitochondrion</location>
    </subcellularLocation>
</comment>
<organism evidence="5 6">
    <name type="scientific">Lasiosphaeria ovina</name>
    <dbReference type="NCBI Taxonomy" id="92902"/>
    <lineage>
        <taxon>Eukaryota</taxon>
        <taxon>Fungi</taxon>
        <taxon>Dikarya</taxon>
        <taxon>Ascomycota</taxon>
        <taxon>Pezizomycotina</taxon>
        <taxon>Sordariomycetes</taxon>
        <taxon>Sordariomycetidae</taxon>
        <taxon>Sordariales</taxon>
        <taxon>Lasiosphaeriaceae</taxon>
        <taxon>Lasiosphaeria</taxon>
    </lineage>
</organism>
<dbReference type="Proteomes" id="UP001287356">
    <property type="component" value="Unassembled WGS sequence"/>
</dbReference>
<accession>A0AAE0NFF9</accession>
<evidence type="ECO:0000256" key="2">
    <source>
        <dbReference type="ARBA" id="ARBA00022946"/>
    </source>
</evidence>
<evidence type="ECO:0000313" key="6">
    <source>
        <dbReference type="Proteomes" id="UP001287356"/>
    </source>
</evidence>
<dbReference type="EMBL" id="JAULSN010000002">
    <property type="protein sequence ID" value="KAK3380456.1"/>
    <property type="molecule type" value="Genomic_DNA"/>
</dbReference>
<dbReference type="Pfam" id="PF12921">
    <property type="entry name" value="ATP13"/>
    <property type="match status" value="1"/>
</dbReference>
<evidence type="ECO:0000256" key="4">
    <source>
        <dbReference type="SAM" id="MobiDB-lite"/>
    </source>
</evidence>